<evidence type="ECO:0000256" key="4">
    <source>
        <dbReference type="ARBA" id="ARBA00011982"/>
    </source>
</evidence>
<dbReference type="InParanoid" id="A0A7N4NGZ3"/>
<evidence type="ECO:0000256" key="17">
    <source>
        <dbReference type="ARBA" id="ARBA00029787"/>
    </source>
</evidence>
<keyword evidence="15" id="KW-1015">Disulfide bond</keyword>
<evidence type="ECO:0000256" key="9">
    <source>
        <dbReference type="ARBA" id="ARBA00022801"/>
    </source>
</evidence>
<keyword evidence="9" id="KW-0378">Hydrolase</keyword>
<accession>A0A7N4NGZ3</accession>
<dbReference type="GO" id="GO:0042100">
    <property type="term" value="P:B cell proliferation"/>
    <property type="evidence" value="ECO:0007669"/>
    <property type="project" value="Ensembl"/>
</dbReference>
<reference evidence="24" key="3">
    <citation type="submission" date="2025-09" db="UniProtKB">
        <authorList>
            <consortium name="Ensembl"/>
        </authorList>
    </citation>
    <scope>IDENTIFICATION</scope>
</reference>
<protein>
    <recommendedName>
        <fullName evidence="6">ADP-ribosyl cyclase/cyclic ADP-ribose hydrolase 1</fullName>
        <ecNumber evidence="5">2.4.99.20</ecNumber>
        <ecNumber evidence="4">3.2.2.6</ecNumber>
    </recommendedName>
    <alternativeName>
        <fullName evidence="21">2'-phospho-ADP-ribosyl cyclase</fullName>
    </alternativeName>
    <alternativeName>
        <fullName evidence="19">2'-phospho-ADP-ribosyl cyclase/2'-phospho-cyclic-ADP-ribose transferase</fullName>
    </alternativeName>
    <alternativeName>
        <fullName evidence="17">2'-phospho-cyclic-ADP-ribose transferase</fullName>
    </alternativeName>
    <alternativeName>
        <fullName evidence="20">ADP-ribosyl cyclase 1</fullName>
    </alternativeName>
    <alternativeName>
        <fullName evidence="18">Cyclic ADP-ribose hydrolase 1</fullName>
    </alternativeName>
</protein>
<evidence type="ECO:0000256" key="23">
    <source>
        <dbReference type="SAM" id="Phobius"/>
    </source>
</evidence>
<evidence type="ECO:0000256" key="5">
    <source>
        <dbReference type="ARBA" id="ARBA00012600"/>
    </source>
</evidence>
<name>A0A7N4NGZ3_SARHA</name>
<comment type="subcellular location">
    <subcellularLocation>
        <location evidence="1">Membrane</location>
        <topology evidence="1">Single-pass type II membrane protein</topology>
    </subcellularLocation>
</comment>
<dbReference type="KEGG" id="shr:105751033"/>
<dbReference type="FunCoup" id="A0A7N4NGZ3">
    <property type="interactions" value="612"/>
</dbReference>
<evidence type="ECO:0000256" key="1">
    <source>
        <dbReference type="ARBA" id="ARBA00004606"/>
    </source>
</evidence>
<dbReference type="GO" id="GO:0043066">
    <property type="term" value="P:negative regulation of apoptotic process"/>
    <property type="evidence" value="ECO:0007669"/>
    <property type="project" value="Ensembl"/>
</dbReference>
<dbReference type="GO" id="GO:0042802">
    <property type="term" value="F:identical protein binding"/>
    <property type="evidence" value="ECO:0007669"/>
    <property type="project" value="Ensembl"/>
</dbReference>
<evidence type="ECO:0000256" key="8">
    <source>
        <dbReference type="ARBA" id="ARBA00022692"/>
    </source>
</evidence>
<evidence type="ECO:0000256" key="6">
    <source>
        <dbReference type="ARBA" id="ARBA00015644"/>
    </source>
</evidence>
<dbReference type="Gene3D" id="3.40.50.720">
    <property type="entry name" value="NAD(P)-binding Rossmann-like Domain"/>
    <property type="match status" value="1"/>
</dbReference>
<dbReference type="GO" id="GO:0016849">
    <property type="term" value="F:phosphorus-oxygen lyase activity"/>
    <property type="evidence" value="ECO:0007669"/>
    <property type="project" value="Ensembl"/>
</dbReference>
<dbReference type="Proteomes" id="UP000007648">
    <property type="component" value="Unassembled WGS sequence"/>
</dbReference>
<evidence type="ECO:0000256" key="19">
    <source>
        <dbReference type="ARBA" id="ARBA00030418"/>
    </source>
</evidence>
<evidence type="ECO:0000256" key="15">
    <source>
        <dbReference type="ARBA" id="ARBA00023157"/>
    </source>
</evidence>
<keyword evidence="16" id="KW-0325">Glycoprotein</keyword>
<dbReference type="Pfam" id="PF02267">
    <property type="entry name" value="Rib_hydrolayse"/>
    <property type="match status" value="1"/>
</dbReference>
<keyword evidence="25" id="KW-1185">Reference proteome</keyword>
<evidence type="ECO:0000256" key="11">
    <source>
        <dbReference type="ARBA" id="ARBA00022968"/>
    </source>
</evidence>
<dbReference type="GO" id="GO:0016740">
    <property type="term" value="F:transferase activity"/>
    <property type="evidence" value="ECO:0007669"/>
    <property type="project" value="UniProtKB-KW"/>
</dbReference>
<dbReference type="AlphaFoldDB" id="A0A7N4NGZ3"/>
<dbReference type="RefSeq" id="XP_031799334.1">
    <property type="nucleotide sequence ID" value="XM_031943474.1"/>
</dbReference>
<evidence type="ECO:0000256" key="16">
    <source>
        <dbReference type="ARBA" id="ARBA00023180"/>
    </source>
</evidence>
<dbReference type="InterPro" id="IPR003193">
    <property type="entry name" value="ADP-ribosyl_cyclase"/>
</dbReference>
<evidence type="ECO:0000256" key="18">
    <source>
        <dbReference type="ARBA" id="ARBA00030272"/>
    </source>
</evidence>
<reference evidence="24 25" key="1">
    <citation type="journal article" date="2011" name="Proc. Natl. Acad. Sci. U.S.A.">
        <title>Genetic diversity and population structure of the endangered marsupial Sarcophilus harrisii (Tasmanian devil).</title>
        <authorList>
            <person name="Miller W."/>
            <person name="Hayes V.M."/>
            <person name="Ratan A."/>
            <person name="Petersen D.C."/>
            <person name="Wittekindt N.E."/>
            <person name="Miller J."/>
            <person name="Walenz B."/>
            <person name="Knight J."/>
            <person name="Qi J."/>
            <person name="Zhao F."/>
            <person name="Wang Q."/>
            <person name="Bedoya-Reina O.C."/>
            <person name="Katiyar N."/>
            <person name="Tomsho L.P."/>
            <person name="Kasson L.M."/>
            <person name="Hardie R.A."/>
            <person name="Woodbridge P."/>
            <person name="Tindall E.A."/>
            <person name="Bertelsen M.F."/>
            <person name="Dixon D."/>
            <person name="Pyecroft S."/>
            <person name="Helgen K.M."/>
            <person name="Lesk A.M."/>
            <person name="Pringle T.H."/>
            <person name="Patterson N."/>
            <person name="Zhang Y."/>
            <person name="Kreiss A."/>
            <person name="Woods G.M."/>
            <person name="Jones M.E."/>
            <person name="Schuster S.C."/>
        </authorList>
    </citation>
    <scope>NUCLEOTIDE SEQUENCE [LARGE SCALE GENOMIC DNA]</scope>
</reference>
<dbReference type="PANTHER" id="PTHR10912:SF5">
    <property type="entry name" value="ADP-RIBOSYL CYCLASE_CYCLIC ADP-RIBOSE HYDROLASE 1"/>
    <property type="match status" value="1"/>
</dbReference>
<evidence type="ECO:0000256" key="3">
    <source>
        <dbReference type="ARBA" id="ARBA00011738"/>
    </source>
</evidence>
<comment type="subunit">
    <text evidence="3">Homodimer.</text>
</comment>
<dbReference type="GO" id="GO:0045893">
    <property type="term" value="P:positive regulation of DNA-templated transcription"/>
    <property type="evidence" value="ECO:0007669"/>
    <property type="project" value="Ensembl"/>
</dbReference>
<dbReference type="GeneTree" id="ENSGT00390000017291"/>
<dbReference type="GO" id="GO:0009986">
    <property type="term" value="C:cell surface"/>
    <property type="evidence" value="ECO:0007669"/>
    <property type="project" value="Ensembl"/>
</dbReference>
<keyword evidence="12 23" id="KW-1133">Transmembrane helix</keyword>
<dbReference type="Ensembl" id="ENSSHAT00000047386.1">
    <property type="protein sequence ID" value="ENSSHAP00000023156.1"/>
    <property type="gene ID" value="ENSSHAG00000023213.1"/>
</dbReference>
<evidence type="ECO:0000313" key="24">
    <source>
        <dbReference type="Ensembl" id="ENSSHAP00000023156.1"/>
    </source>
</evidence>
<dbReference type="CDD" id="cd04759">
    <property type="entry name" value="Rib_hydrolase"/>
    <property type="match status" value="1"/>
</dbReference>
<keyword evidence="8 23" id="KW-0812">Transmembrane</keyword>
<keyword evidence="7" id="KW-0808">Transferase</keyword>
<dbReference type="GO" id="GO:0061809">
    <property type="term" value="F:NAD+ nucleosidase activity, cyclic ADP-ribose generating"/>
    <property type="evidence" value="ECO:0007669"/>
    <property type="project" value="UniProtKB-EC"/>
</dbReference>
<gene>
    <name evidence="24" type="primary">CD38</name>
</gene>
<proteinExistence type="inferred from homology"/>
<keyword evidence="14 23" id="KW-0472">Membrane</keyword>
<dbReference type="CTD" id="952"/>
<comment type="catalytic activity">
    <reaction evidence="22">
        <text>NAD(+) + H2O = ADP-D-ribose + nicotinamide + H(+)</text>
        <dbReference type="Rhea" id="RHEA:16301"/>
        <dbReference type="ChEBI" id="CHEBI:15377"/>
        <dbReference type="ChEBI" id="CHEBI:15378"/>
        <dbReference type="ChEBI" id="CHEBI:17154"/>
        <dbReference type="ChEBI" id="CHEBI:57540"/>
        <dbReference type="ChEBI" id="CHEBI:57967"/>
        <dbReference type="EC" id="3.2.2.6"/>
    </reaction>
</comment>
<organism evidence="24 25">
    <name type="scientific">Sarcophilus harrisii</name>
    <name type="common">Tasmanian devil</name>
    <name type="synonym">Sarcophilus laniarius</name>
    <dbReference type="NCBI Taxonomy" id="9305"/>
    <lineage>
        <taxon>Eukaryota</taxon>
        <taxon>Metazoa</taxon>
        <taxon>Chordata</taxon>
        <taxon>Craniata</taxon>
        <taxon>Vertebrata</taxon>
        <taxon>Euteleostomi</taxon>
        <taxon>Mammalia</taxon>
        <taxon>Metatheria</taxon>
        <taxon>Dasyuromorphia</taxon>
        <taxon>Dasyuridae</taxon>
        <taxon>Sarcophilus</taxon>
    </lineage>
</organism>
<dbReference type="Gene3D" id="1.20.82.10">
    <property type="entry name" value="ADP Ribosyl Cyclase, Chain A, domain 1"/>
    <property type="match status" value="1"/>
</dbReference>
<dbReference type="EC" id="2.4.99.20" evidence="5"/>
<evidence type="ECO:0000313" key="25">
    <source>
        <dbReference type="Proteomes" id="UP000007648"/>
    </source>
</evidence>
<sequence length="298" mass="33122">MVREGSPCWTQKCRGLLLGLLVILILGAVVVLSAVVLARRREPPAPLPQWKGRGSTAHLREILLGRCFSYAGLLHPELRKDCLKIWEAFEKAFISKNPCNITEEDYQPLMALAAHPIPCNKTLLWSKTNELAHQYTKVRGDLLTLEDTLLGYMADGLMWCGSPSSAEMNYQSCPHWRECANNPNSIYWKMASRIFAEAACGVVHVMLNGSISQPFGNSSIFGSVEVHHLNPKRVHLMKVWVIHNLSAQSSDSCSKSSIKELKSILEGRNIAFSCKGDHRAVQLIQCVGNPEEPACRAC</sequence>
<dbReference type="GO" id="GO:0030890">
    <property type="term" value="P:positive regulation of B cell proliferation"/>
    <property type="evidence" value="ECO:0007669"/>
    <property type="project" value="Ensembl"/>
</dbReference>
<keyword evidence="11" id="KW-0735">Signal-anchor</keyword>
<evidence type="ECO:0000256" key="14">
    <source>
        <dbReference type="ARBA" id="ARBA00023136"/>
    </source>
</evidence>
<evidence type="ECO:0000256" key="12">
    <source>
        <dbReference type="ARBA" id="ARBA00022989"/>
    </source>
</evidence>
<comment type="similarity">
    <text evidence="2">Belongs to the ADP-ribosyl cyclase family.</text>
</comment>
<evidence type="ECO:0000256" key="20">
    <source>
        <dbReference type="ARBA" id="ARBA00031355"/>
    </source>
</evidence>
<evidence type="ECO:0000256" key="10">
    <source>
        <dbReference type="ARBA" id="ARBA00022857"/>
    </source>
</evidence>
<dbReference type="GO" id="GO:0050853">
    <property type="term" value="P:B cell receptor signaling pathway"/>
    <property type="evidence" value="ECO:0007669"/>
    <property type="project" value="Ensembl"/>
</dbReference>
<reference evidence="24" key="2">
    <citation type="submission" date="2025-08" db="UniProtKB">
        <authorList>
            <consortium name="Ensembl"/>
        </authorList>
    </citation>
    <scope>IDENTIFICATION</scope>
</reference>
<evidence type="ECO:0000256" key="7">
    <source>
        <dbReference type="ARBA" id="ARBA00022679"/>
    </source>
</evidence>
<dbReference type="GeneID" id="105751033"/>
<evidence type="ECO:0000256" key="13">
    <source>
        <dbReference type="ARBA" id="ARBA00023027"/>
    </source>
</evidence>
<dbReference type="GO" id="GO:0009410">
    <property type="term" value="P:response to xenobiotic stimulus"/>
    <property type="evidence" value="ECO:0007669"/>
    <property type="project" value="Ensembl"/>
</dbReference>
<dbReference type="PANTHER" id="PTHR10912">
    <property type="entry name" value="ADP-RIBOSYL CYCLASE"/>
    <property type="match status" value="1"/>
</dbReference>
<dbReference type="EC" id="3.2.2.6" evidence="4"/>
<feature type="transmembrane region" description="Helical" evidence="23">
    <location>
        <begin position="16"/>
        <end position="38"/>
    </location>
</feature>
<dbReference type="GO" id="GO:0005886">
    <property type="term" value="C:plasma membrane"/>
    <property type="evidence" value="ECO:0007669"/>
    <property type="project" value="Ensembl"/>
</dbReference>
<keyword evidence="10" id="KW-0521">NADP</keyword>
<keyword evidence="13" id="KW-0520">NAD</keyword>
<dbReference type="GO" id="GO:0045892">
    <property type="term" value="P:negative regulation of DNA-templated transcription"/>
    <property type="evidence" value="ECO:0007669"/>
    <property type="project" value="Ensembl"/>
</dbReference>
<evidence type="ECO:0000256" key="2">
    <source>
        <dbReference type="ARBA" id="ARBA00005406"/>
    </source>
</evidence>
<evidence type="ECO:0000256" key="22">
    <source>
        <dbReference type="ARBA" id="ARBA00049238"/>
    </source>
</evidence>
<dbReference type="OrthoDB" id="10028716at2759"/>
<dbReference type="SUPFAM" id="SSF52309">
    <property type="entry name" value="N-(deoxy)ribosyltransferase-like"/>
    <property type="match status" value="1"/>
</dbReference>
<evidence type="ECO:0000256" key="21">
    <source>
        <dbReference type="ARBA" id="ARBA00031840"/>
    </source>
</evidence>